<evidence type="ECO:0000256" key="1">
    <source>
        <dbReference type="SAM" id="MobiDB-lite"/>
    </source>
</evidence>
<keyword evidence="3" id="KW-1185">Reference proteome</keyword>
<sequence>MESENNNLDWIEDGTHSLLEKPAPAYSNATVRRAFIVWLYCGQKNKFRDVCNYYHRLEALEATLPPEQRFASRSRELEMFINRPRTTSCLRKYFPELYTEHPPDPYYISKVESITNERCVFKLEGFHDYKQTGGSRREIFEVSKMVRQYCRSKSITLRKFLEEYRQHEKRCNIKGTMCSMASYIKKKQVEAELELVENIPTSFSFLDCSSDSGIETMSDEKPLESQQLKMILGVNPTNTQKPFVSPPLSENRFVSPTNTLQQFVNSNYTRKLFVIPTNTQKLYTSPTITLKNLVNPTHIPFSNKVDSTDKCDTNTSASCAEFFKLFQNKSGLEERCMSFTNIPLTFEDFAKALNMNHVKSKSVESVNRNILTNKASKRNKDKNRSYIKVSGLIQMETDSPVRKPNLYPISKKLFHSPLNENSSETSTSTQNSSPKNRKAKKRKHVLLNDSTEKIKKVYITECDRDGDGEGMRKKVLISLFHNKEYFMEFGS</sequence>
<gene>
    <name evidence="2" type="ORF">DIATSA_LOCUS11993</name>
</gene>
<proteinExistence type="predicted"/>
<dbReference type="Proteomes" id="UP001153714">
    <property type="component" value="Chromosome 7"/>
</dbReference>
<organism evidence="2 3">
    <name type="scientific">Diatraea saccharalis</name>
    <name type="common">sugarcane borer</name>
    <dbReference type="NCBI Taxonomy" id="40085"/>
    <lineage>
        <taxon>Eukaryota</taxon>
        <taxon>Metazoa</taxon>
        <taxon>Ecdysozoa</taxon>
        <taxon>Arthropoda</taxon>
        <taxon>Hexapoda</taxon>
        <taxon>Insecta</taxon>
        <taxon>Pterygota</taxon>
        <taxon>Neoptera</taxon>
        <taxon>Endopterygota</taxon>
        <taxon>Lepidoptera</taxon>
        <taxon>Glossata</taxon>
        <taxon>Ditrysia</taxon>
        <taxon>Pyraloidea</taxon>
        <taxon>Crambidae</taxon>
        <taxon>Crambinae</taxon>
        <taxon>Diatraea</taxon>
    </lineage>
</organism>
<dbReference type="OrthoDB" id="7428280at2759"/>
<accession>A0A9N9RDE5</accession>
<feature type="compositionally biased region" description="Basic residues" evidence="1">
    <location>
        <begin position="435"/>
        <end position="445"/>
    </location>
</feature>
<feature type="region of interest" description="Disordered" evidence="1">
    <location>
        <begin position="417"/>
        <end position="446"/>
    </location>
</feature>
<dbReference type="EMBL" id="OU893338">
    <property type="protein sequence ID" value="CAG9794634.1"/>
    <property type="molecule type" value="Genomic_DNA"/>
</dbReference>
<protein>
    <submittedName>
        <fullName evidence="2">Uncharacterized protein</fullName>
    </submittedName>
</protein>
<name>A0A9N9RDE5_9NEOP</name>
<evidence type="ECO:0000313" key="2">
    <source>
        <dbReference type="EMBL" id="CAG9794634.1"/>
    </source>
</evidence>
<reference evidence="2" key="1">
    <citation type="submission" date="2021-12" db="EMBL/GenBank/DDBJ databases">
        <authorList>
            <person name="King R."/>
        </authorList>
    </citation>
    <scope>NUCLEOTIDE SEQUENCE</scope>
</reference>
<feature type="compositionally biased region" description="Low complexity" evidence="1">
    <location>
        <begin position="419"/>
        <end position="433"/>
    </location>
</feature>
<dbReference type="AlphaFoldDB" id="A0A9N9RDE5"/>
<reference evidence="2" key="2">
    <citation type="submission" date="2022-10" db="EMBL/GenBank/DDBJ databases">
        <authorList>
            <consortium name="ENA_rothamsted_submissions"/>
            <consortium name="culmorum"/>
            <person name="King R."/>
        </authorList>
    </citation>
    <scope>NUCLEOTIDE SEQUENCE</scope>
</reference>
<evidence type="ECO:0000313" key="3">
    <source>
        <dbReference type="Proteomes" id="UP001153714"/>
    </source>
</evidence>